<evidence type="ECO:0000313" key="1">
    <source>
        <dbReference type="EMBL" id="MCK0195308.1"/>
    </source>
</evidence>
<proteinExistence type="predicted"/>
<sequence>MASHVAEDQLQVFAFLADPKTHGGVDVVRIDTHGAAVFLAGADVYKVRRGELSFHGFLHAGGASGRL</sequence>
<keyword evidence="2" id="KW-1185">Reference proteome</keyword>
<accession>A0ABT0D5T9</accession>
<gene>
    <name evidence="1" type="ORF">MWN34_00095</name>
</gene>
<name>A0ABT0D5T9_9HYPH</name>
<dbReference type="Proteomes" id="UP001203284">
    <property type="component" value="Unassembled WGS sequence"/>
</dbReference>
<comment type="caution">
    <text evidence="1">The sequence shown here is derived from an EMBL/GenBank/DDBJ whole genome shotgun (WGS) entry which is preliminary data.</text>
</comment>
<reference evidence="1 2" key="1">
    <citation type="submission" date="2022-04" db="EMBL/GenBank/DDBJ databases">
        <authorList>
            <person name="Grouzdev D.S."/>
            <person name="Pantiukh K.S."/>
            <person name="Krutkina M.S."/>
        </authorList>
    </citation>
    <scope>NUCLEOTIDE SEQUENCE [LARGE SCALE GENOMIC DNA]</scope>
    <source>
        <strain evidence="1 2">6x-1</strain>
    </source>
</reference>
<evidence type="ECO:0000313" key="2">
    <source>
        <dbReference type="Proteomes" id="UP001203284"/>
    </source>
</evidence>
<dbReference type="RefSeq" id="WP_247025600.1">
    <property type="nucleotide sequence ID" value="NZ_JALKCH010000001.1"/>
</dbReference>
<dbReference type="EMBL" id="JALKCH010000001">
    <property type="protein sequence ID" value="MCK0195308.1"/>
    <property type="molecule type" value="Genomic_DNA"/>
</dbReference>
<protein>
    <submittedName>
        <fullName evidence="1">Uncharacterized protein</fullName>
    </submittedName>
</protein>
<organism evidence="1 2">
    <name type="scientific">Ancylobacter crimeensis</name>
    <dbReference type="NCBI Taxonomy" id="2579147"/>
    <lineage>
        <taxon>Bacteria</taxon>
        <taxon>Pseudomonadati</taxon>
        <taxon>Pseudomonadota</taxon>
        <taxon>Alphaproteobacteria</taxon>
        <taxon>Hyphomicrobiales</taxon>
        <taxon>Xanthobacteraceae</taxon>
        <taxon>Ancylobacter</taxon>
    </lineage>
</organism>